<comment type="caution">
    <text evidence="2">The sequence shown here is derived from an EMBL/GenBank/DDBJ whole genome shotgun (WGS) entry which is preliminary data.</text>
</comment>
<reference evidence="2" key="1">
    <citation type="journal article" date="2023" name="G3 (Bethesda)">
        <title>Whole genome assembly and annotation of the endangered Caribbean coral Acropora cervicornis.</title>
        <authorList>
            <person name="Selwyn J.D."/>
            <person name="Vollmer S.V."/>
        </authorList>
    </citation>
    <scope>NUCLEOTIDE SEQUENCE</scope>
    <source>
        <strain evidence="2">K2</strain>
    </source>
</reference>
<accession>A0AAD9PUV8</accession>
<evidence type="ECO:0000313" key="2">
    <source>
        <dbReference type="EMBL" id="KAK2549577.1"/>
    </source>
</evidence>
<evidence type="ECO:0000256" key="1">
    <source>
        <dbReference type="SAM" id="MobiDB-lite"/>
    </source>
</evidence>
<evidence type="ECO:0000313" key="3">
    <source>
        <dbReference type="Proteomes" id="UP001249851"/>
    </source>
</evidence>
<proteinExistence type="predicted"/>
<gene>
    <name evidence="2" type="ORF">P5673_029966</name>
</gene>
<organism evidence="2 3">
    <name type="scientific">Acropora cervicornis</name>
    <name type="common">Staghorn coral</name>
    <dbReference type="NCBI Taxonomy" id="6130"/>
    <lineage>
        <taxon>Eukaryota</taxon>
        <taxon>Metazoa</taxon>
        <taxon>Cnidaria</taxon>
        <taxon>Anthozoa</taxon>
        <taxon>Hexacorallia</taxon>
        <taxon>Scleractinia</taxon>
        <taxon>Astrocoeniina</taxon>
        <taxon>Acroporidae</taxon>
        <taxon>Acropora</taxon>
    </lineage>
</organism>
<feature type="region of interest" description="Disordered" evidence="1">
    <location>
        <begin position="62"/>
        <end position="119"/>
    </location>
</feature>
<dbReference type="EMBL" id="JARQWQ010000124">
    <property type="protein sequence ID" value="KAK2549577.1"/>
    <property type="molecule type" value="Genomic_DNA"/>
</dbReference>
<sequence>MRKEEASSGISPKALTATEEILEEITELMANKQNIEEDEDSKIRAERSQALDARFKALHTWSKTKKAEKRKHDSDENLSDDEQLTPKKSRKKRRGSDAIKFLQEQNEKEEERKQEEMEHRKDMAAIEMKRQDLLQQQLQMQQQQMQQMQTIVSKMSQP</sequence>
<protein>
    <submittedName>
        <fullName evidence="2">Uncharacterized protein</fullName>
    </submittedName>
</protein>
<dbReference type="AlphaFoldDB" id="A0AAD9PUV8"/>
<reference evidence="2" key="2">
    <citation type="journal article" date="2023" name="Science">
        <title>Genomic signatures of disease resistance in endangered staghorn corals.</title>
        <authorList>
            <person name="Vollmer S.V."/>
            <person name="Selwyn J.D."/>
            <person name="Despard B.A."/>
            <person name="Roesel C.L."/>
        </authorList>
    </citation>
    <scope>NUCLEOTIDE SEQUENCE</scope>
    <source>
        <strain evidence="2">K2</strain>
    </source>
</reference>
<dbReference type="Proteomes" id="UP001249851">
    <property type="component" value="Unassembled WGS sequence"/>
</dbReference>
<keyword evidence="3" id="KW-1185">Reference proteome</keyword>
<feature type="compositionally biased region" description="Basic and acidic residues" evidence="1">
    <location>
        <begin position="105"/>
        <end position="119"/>
    </location>
</feature>
<name>A0AAD9PUV8_ACRCE</name>